<feature type="region of interest" description="Disordered" evidence="1">
    <location>
        <begin position="1"/>
        <end position="25"/>
    </location>
</feature>
<dbReference type="Pfam" id="PF22633">
    <property type="entry name" value="F5_F8_type_C_2"/>
    <property type="match status" value="1"/>
</dbReference>
<dbReference type="Gene3D" id="2.60.120.260">
    <property type="entry name" value="Galactose-binding domain-like"/>
    <property type="match status" value="3"/>
</dbReference>
<organism evidence="4">
    <name type="scientific">Naegleria gruberi</name>
    <name type="common">Amoeba</name>
    <dbReference type="NCBI Taxonomy" id="5762"/>
    <lineage>
        <taxon>Eukaryota</taxon>
        <taxon>Discoba</taxon>
        <taxon>Heterolobosea</taxon>
        <taxon>Tetramitia</taxon>
        <taxon>Eutetramitia</taxon>
        <taxon>Vahlkampfiidae</taxon>
        <taxon>Naegleria</taxon>
    </lineage>
</organism>
<feature type="domain" description="F5/8 type C" evidence="2">
    <location>
        <begin position="366"/>
        <end position="514"/>
    </location>
</feature>
<evidence type="ECO:0000313" key="3">
    <source>
        <dbReference type="EMBL" id="EFC37995.1"/>
    </source>
</evidence>
<sequence>MTNLNIPFPSIPPPQLNEQQQLNYQQQQVNIPPSNIQPKAPRVIPLPIEQEQLTLQQNYVSQARWIPVANLIMSSKYHACSNMVHNLSEGDAKEGFSGVCTTDATNREFIQVSFSSDHSMVAQITRMIIRPCIKDTWGPQYLDGCSIEYKSGQSDWQFLCKIKLDSKGVMDITSPQPIPISTLRITPSTTSNYIGLGTWKFYGILSETRSLFNEFYREPLTGLTLKDEFGNELSQLYCLSYQLLMSSYYGKGVANTFFELMNDANDKTGAATFQELDPYIQANLKSPQYITHLLVKPYAASGWGFKYLDNAWVQYSNDGIEWENVIKITDANRHVYTLPFPIKSAYWRICREGIEHLAVSAFKLYTLKPFYNFASAPVSLPQNEIRFRPQISSCYSGLSLSYEGFQDESGAFGCGTEKGSSHYLLATFDQLYDIKLIKIRSLRDGSWGASYSEKIKIQYSENGVEWYDFRSADFNHEDLKFIYANPPICARFVKLVQNEEYMGVGTLKFYGDKV</sequence>
<gene>
    <name evidence="3" type="ORF">NAEGRDRAFT_59635</name>
</gene>
<dbReference type="Proteomes" id="UP000006671">
    <property type="component" value="Unassembled WGS sequence"/>
</dbReference>
<dbReference type="Pfam" id="PF00754">
    <property type="entry name" value="F5_F8_type_C"/>
    <property type="match status" value="1"/>
</dbReference>
<evidence type="ECO:0000313" key="4">
    <source>
        <dbReference type="Proteomes" id="UP000006671"/>
    </source>
</evidence>
<name>D2VYZ7_NAEGR</name>
<dbReference type="InterPro" id="IPR008979">
    <property type="entry name" value="Galactose-bd-like_sf"/>
</dbReference>
<dbReference type="AlphaFoldDB" id="D2VYZ7"/>
<protein>
    <submittedName>
        <fullName evidence="3">Predicted protein</fullName>
    </submittedName>
</protein>
<keyword evidence="4" id="KW-1185">Reference proteome</keyword>
<evidence type="ECO:0000259" key="2">
    <source>
        <dbReference type="PROSITE" id="PS50022"/>
    </source>
</evidence>
<dbReference type="KEGG" id="ngr:NAEGRDRAFT_59635"/>
<dbReference type="VEuPathDB" id="AmoebaDB:NAEGRDRAFT_59635"/>
<reference evidence="3 4" key="1">
    <citation type="journal article" date="2010" name="Cell">
        <title>The genome of Naegleria gruberi illuminates early eukaryotic versatility.</title>
        <authorList>
            <person name="Fritz-Laylin L.K."/>
            <person name="Prochnik S.E."/>
            <person name="Ginger M.L."/>
            <person name="Dacks J.B."/>
            <person name="Carpenter M.L."/>
            <person name="Field M.C."/>
            <person name="Kuo A."/>
            <person name="Paredez A."/>
            <person name="Chapman J."/>
            <person name="Pham J."/>
            <person name="Shu S."/>
            <person name="Neupane R."/>
            <person name="Cipriano M."/>
            <person name="Mancuso J."/>
            <person name="Tu H."/>
            <person name="Salamov A."/>
            <person name="Lindquist E."/>
            <person name="Shapiro H."/>
            <person name="Lucas S."/>
            <person name="Grigoriev I.V."/>
            <person name="Cande W.Z."/>
            <person name="Fulton C."/>
            <person name="Rokhsar D.S."/>
            <person name="Dawson S.C."/>
        </authorList>
    </citation>
    <scope>NUCLEOTIDE SEQUENCE [LARGE SCALE GENOMIC DNA]</scope>
    <source>
        <strain evidence="3 4">NEG-M</strain>
    </source>
</reference>
<accession>D2VYZ7</accession>
<dbReference type="PROSITE" id="PS50022">
    <property type="entry name" value="FA58C_3"/>
    <property type="match status" value="1"/>
</dbReference>
<dbReference type="InParanoid" id="D2VYZ7"/>
<dbReference type="RefSeq" id="XP_002670739.1">
    <property type="nucleotide sequence ID" value="XM_002670693.1"/>
</dbReference>
<dbReference type="GeneID" id="8857884"/>
<dbReference type="EMBL" id="GG738912">
    <property type="protein sequence ID" value="EFC37995.1"/>
    <property type="molecule type" value="Genomic_DNA"/>
</dbReference>
<dbReference type="SUPFAM" id="SSF49785">
    <property type="entry name" value="Galactose-binding domain-like"/>
    <property type="match status" value="2"/>
</dbReference>
<evidence type="ECO:0000256" key="1">
    <source>
        <dbReference type="SAM" id="MobiDB-lite"/>
    </source>
</evidence>
<feature type="compositionally biased region" description="Low complexity" evidence="1">
    <location>
        <begin position="16"/>
        <end position="25"/>
    </location>
</feature>
<dbReference type="InterPro" id="IPR000421">
    <property type="entry name" value="FA58C"/>
</dbReference>
<proteinExistence type="predicted"/>